<dbReference type="PANTHER" id="PTHR48022">
    <property type="entry name" value="PLASTIDIC GLUCOSE TRANSPORTER 4"/>
    <property type="match status" value="1"/>
</dbReference>
<feature type="transmembrane region" description="Helical" evidence="8">
    <location>
        <begin position="333"/>
        <end position="358"/>
    </location>
</feature>
<dbReference type="PRINTS" id="PR00171">
    <property type="entry name" value="SUGRTRNSPORT"/>
</dbReference>
<reference evidence="11" key="1">
    <citation type="journal article" date="2013" name="Genome Announc.">
        <title>Draft genome sequence of Neofusicoccum parvum isolate UCR-NP2, a fungal vascular pathogen associated with grapevine cankers.</title>
        <authorList>
            <person name="Blanco-Ulate B."/>
            <person name="Rolshausen P."/>
            <person name="Cantu D."/>
        </authorList>
    </citation>
    <scope>NUCLEOTIDE SEQUENCE [LARGE SCALE GENOMIC DNA]</scope>
    <source>
        <strain evidence="11">UCR-NP2</strain>
    </source>
</reference>
<dbReference type="PANTHER" id="PTHR48022:SF6">
    <property type="entry name" value="MSTA PROTEIN-RELATED"/>
    <property type="match status" value="1"/>
</dbReference>
<organism evidence="10 11">
    <name type="scientific">Botryosphaeria parva (strain UCR-NP2)</name>
    <name type="common">Grapevine canker fungus</name>
    <name type="synonym">Neofusicoccum parvum</name>
    <dbReference type="NCBI Taxonomy" id="1287680"/>
    <lineage>
        <taxon>Eukaryota</taxon>
        <taxon>Fungi</taxon>
        <taxon>Dikarya</taxon>
        <taxon>Ascomycota</taxon>
        <taxon>Pezizomycotina</taxon>
        <taxon>Dothideomycetes</taxon>
        <taxon>Dothideomycetes incertae sedis</taxon>
        <taxon>Botryosphaeriales</taxon>
        <taxon>Botryosphaeriaceae</taxon>
        <taxon>Neofusicoccum</taxon>
    </lineage>
</organism>
<sequence>MKAAPTSTRRALDGAGADQNLSRIEAPVTAKAYLLCAFAAFGGILFGYDSAYISGVLAMDWFKREFGHAGSTDESAFQGYLYRTWEKSLITSILSAGTFCGALGAGELGDWVGRRATVILGYMSEIAPKAVRGAIVSGYQWAITLGYLLAACVNYNTAGRMDSGSYRIPMAVQLLWPLILGTGLFLLPESPRFYVKENRVEDAARSLSRLRGQPVDSEYIQAELAELVASHRQEQSGGGRVMLGVLLQMWQQLTGINFIFFYGTTFFQQVGISSPFVINIITNAVNFTSTPLSLWIIEKCGRRTMLIYGALGMLICEFIVAGVGVMSPNDDDIVLIAMVCLYIFFFATTWGPAAWAIVGEIFPLPIRAKGVAMSTASNWFWNWLLAFITPYIIDEEYGNLGVKVFFIWGSTCTLCGVFAFFMVPETKGLSLEQVDQMLEETTPITSSRWVPHYTFADEATRADVAKATGVTKHTDDTEHTRRLGNGIEFLEFNSIVEGKGE</sequence>
<feature type="transmembrane region" description="Helical" evidence="8">
    <location>
        <begin position="130"/>
        <end position="150"/>
    </location>
</feature>
<evidence type="ECO:0000313" key="10">
    <source>
        <dbReference type="EMBL" id="EOD51688.1"/>
    </source>
</evidence>
<evidence type="ECO:0000256" key="3">
    <source>
        <dbReference type="ARBA" id="ARBA00022448"/>
    </source>
</evidence>
<dbReference type="InterPro" id="IPR050360">
    <property type="entry name" value="MFS_Sugar_Transporters"/>
</dbReference>
<keyword evidence="4 8" id="KW-0812">Transmembrane</keyword>
<evidence type="ECO:0000256" key="5">
    <source>
        <dbReference type="ARBA" id="ARBA00022989"/>
    </source>
</evidence>
<feature type="domain" description="Major facilitator superfamily (MFS) profile" evidence="9">
    <location>
        <begin position="1"/>
        <end position="427"/>
    </location>
</feature>
<dbReference type="KEGG" id="npa:UCRNP2_1524"/>
<dbReference type="Pfam" id="PF00083">
    <property type="entry name" value="Sugar_tr"/>
    <property type="match status" value="2"/>
</dbReference>
<feature type="transmembrane region" description="Helical" evidence="8">
    <location>
        <begin position="89"/>
        <end position="109"/>
    </location>
</feature>
<keyword evidence="5 8" id="KW-1133">Transmembrane helix</keyword>
<dbReference type="HOGENOM" id="CLU_001265_30_1_1"/>
<feature type="transmembrane region" description="Helical" evidence="8">
    <location>
        <begin position="32"/>
        <end position="53"/>
    </location>
</feature>
<dbReference type="Proteomes" id="UP000013521">
    <property type="component" value="Unassembled WGS sequence"/>
</dbReference>
<dbReference type="CDD" id="cd17356">
    <property type="entry name" value="MFS_HXT"/>
    <property type="match status" value="1"/>
</dbReference>
<dbReference type="AlphaFoldDB" id="R1EV66"/>
<dbReference type="OMA" id="NTAGRMD"/>
<protein>
    <submittedName>
        <fullName evidence="10">Putative monosaccharide transporter protein</fullName>
    </submittedName>
</protein>
<comment type="similarity">
    <text evidence="2 7">Belongs to the major facilitator superfamily. Sugar transporter (TC 2.A.1.1) family.</text>
</comment>
<dbReference type="InterPro" id="IPR005828">
    <property type="entry name" value="MFS_sugar_transport-like"/>
</dbReference>
<dbReference type="OrthoDB" id="6612291at2759"/>
<dbReference type="PROSITE" id="PS50850">
    <property type="entry name" value="MFS"/>
    <property type="match status" value="1"/>
</dbReference>
<dbReference type="EMBL" id="KB915823">
    <property type="protein sequence ID" value="EOD51688.1"/>
    <property type="molecule type" value="Genomic_DNA"/>
</dbReference>
<evidence type="ECO:0000313" key="11">
    <source>
        <dbReference type="Proteomes" id="UP000013521"/>
    </source>
</evidence>
<dbReference type="InterPro" id="IPR020846">
    <property type="entry name" value="MFS_dom"/>
</dbReference>
<evidence type="ECO:0000256" key="4">
    <source>
        <dbReference type="ARBA" id="ARBA00022692"/>
    </source>
</evidence>
<evidence type="ECO:0000256" key="8">
    <source>
        <dbReference type="SAM" id="Phobius"/>
    </source>
</evidence>
<feature type="transmembrane region" description="Helical" evidence="8">
    <location>
        <begin position="370"/>
        <end position="393"/>
    </location>
</feature>
<feature type="transmembrane region" description="Helical" evidence="8">
    <location>
        <begin position="276"/>
        <end position="297"/>
    </location>
</feature>
<keyword evidence="6 8" id="KW-0472">Membrane</keyword>
<dbReference type="InterPro" id="IPR003663">
    <property type="entry name" value="Sugar/inositol_transpt"/>
</dbReference>
<evidence type="ECO:0000259" key="9">
    <source>
        <dbReference type="PROSITE" id="PS50850"/>
    </source>
</evidence>
<comment type="subcellular location">
    <subcellularLocation>
        <location evidence="1">Membrane</location>
        <topology evidence="1">Multi-pass membrane protein</topology>
    </subcellularLocation>
</comment>
<dbReference type="GO" id="GO:0005351">
    <property type="term" value="F:carbohydrate:proton symporter activity"/>
    <property type="evidence" value="ECO:0007669"/>
    <property type="project" value="TreeGrafter"/>
</dbReference>
<feature type="transmembrane region" description="Helical" evidence="8">
    <location>
        <begin position="405"/>
        <end position="423"/>
    </location>
</feature>
<dbReference type="Gene3D" id="1.20.1250.20">
    <property type="entry name" value="MFS general substrate transporter like domains"/>
    <property type="match status" value="2"/>
</dbReference>
<evidence type="ECO:0000256" key="7">
    <source>
        <dbReference type="RuleBase" id="RU003346"/>
    </source>
</evidence>
<proteinExistence type="inferred from homology"/>
<dbReference type="NCBIfam" id="TIGR00879">
    <property type="entry name" value="SP"/>
    <property type="match status" value="1"/>
</dbReference>
<dbReference type="SUPFAM" id="SSF103473">
    <property type="entry name" value="MFS general substrate transporter"/>
    <property type="match status" value="1"/>
</dbReference>
<dbReference type="InterPro" id="IPR036259">
    <property type="entry name" value="MFS_trans_sf"/>
</dbReference>
<name>R1EV66_BOTPV</name>
<accession>R1EV66</accession>
<gene>
    <name evidence="10" type="ORF">UCRNP2_1524</name>
</gene>
<feature type="transmembrane region" description="Helical" evidence="8">
    <location>
        <begin position="241"/>
        <end position="264"/>
    </location>
</feature>
<dbReference type="eggNOG" id="KOG0254">
    <property type="taxonomic scope" value="Eukaryota"/>
</dbReference>
<dbReference type="GO" id="GO:0016020">
    <property type="term" value="C:membrane"/>
    <property type="evidence" value="ECO:0007669"/>
    <property type="project" value="UniProtKB-SubCell"/>
</dbReference>
<evidence type="ECO:0000256" key="2">
    <source>
        <dbReference type="ARBA" id="ARBA00010992"/>
    </source>
</evidence>
<keyword evidence="3 7" id="KW-0813">Transport</keyword>
<evidence type="ECO:0000256" key="6">
    <source>
        <dbReference type="ARBA" id="ARBA00023136"/>
    </source>
</evidence>
<feature type="transmembrane region" description="Helical" evidence="8">
    <location>
        <begin position="170"/>
        <end position="187"/>
    </location>
</feature>
<evidence type="ECO:0000256" key="1">
    <source>
        <dbReference type="ARBA" id="ARBA00004141"/>
    </source>
</evidence>
<feature type="transmembrane region" description="Helical" evidence="8">
    <location>
        <begin position="306"/>
        <end position="327"/>
    </location>
</feature>